<evidence type="ECO:0000256" key="3">
    <source>
        <dbReference type="ARBA" id="ARBA00022801"/>
    </source>
</evidence>
<sequence>MSQVTIKKMWLCGFCISLLAVGCTNTNSSSSEAKNNRQTNIPKEVITSSTNEPSKGELYNRIEEISRTAQGRVGVAATVLETGESVALNGDQRFPMQSVYKFPIGMAVLAQVDQGKLKLEQRIRVEKSDFVSERQHSPIRDEHPQGIELRDFQKIKYTLLIMIIIVRGYRAAPDGSRPIPPKRLQWLTFIV</sequence>
<dbReference type="AlphaFoldDB" id="A0A9E3HD02"/>
<dbReference type="PRINTS" id="PR00118">
    <property type="entry name" value="BLACTAMASEA"/>
</dbReference>
<evidence type="ECO:0000313" key="8">
    <source>
        <dbReference type="EMBL" id="MBW4434917.1"/>
    </source>
</evidence>
<evidence type="ECO:0000256" key="4">
    <source>
        <dbReference type="ARBA" id="ARBA00023251"/>
    </source>
</evidence>
<feature type="non-terminal residue" evidence="8">
    <location>
        <position position="191"/>
    </location>
</feature>
<evidence type="ECO:0000259" key="7">
    <source>
        <dbReference type="Pfam" id="PF13354"/>
    </source>
</evidence>
<accession>A0A9E3HD02</accession>
<dbReference type="PANTHER" id="PTHR35333:SF3">
    <property type="entry name" value="BETA-LACTAMASE-TYPE TRANSPEPTIDASE FOLD CONTAINING PROTEIN"/>
    <property type="match status" value="1"/>
</dbReference>
<dbReference type="InterPro" id="IPR045155">
    <property type="entry name" value="Beta-lactam_cat"/>
</dbReference>
<comment type="catalytic activity">
    <reaction evidence="5">
        <text>a beta-lactam + H2O = a substituted beta-amino acid</text>
        <dbReference type="Rhea" id="RHEA:20401"/>
        <dbReference type="ChEBI" id="CHEBI:15377"/>
        <dbReference type="ChEBI" id="CHEBI:35627"/>
        <dbReference type="ChEBI" id="CHEBI:140347"/>
        <dbReference type="EC" id="3.5.2.6"/>
    </reaction>
</comment>
<comment type="caution">
    <text evidence="8">The sequence shown here is derived from an EMBL/GenBank/DDBJ whole genome shotgun (WGS) entry which is preliminary data.</text>
</comment>
<name>A0A9E3HD02_9NOST</name>
<dbReference type="GO" id="GO:0046677">
    <property type="term" value="P:response to antibiotic"/>
    <property type="evidence" value="ECO:0007669"/>
    <property type="project" value="UniProtKB-UniRule"/>
</dbReference>
<dbReference type="PANTHER" id="PTHR35333">
    <property type="entry name" value="BETA-LACTAMASE"/>
    <property type="match status" value="1"/>
</dbReference>
<feature type="signal peptide" evidence="6">
    <location>
        <begin position="1"/>
        <end position="33"/>
    </location>
</feature>
<protein>
    <recommendedName>
        <fullName evidence="2 5">Beta-lactamase</fullName>
        <ecNumber evidence="2 5">3.5.2.6</ecNumber>
    </recommendedName>
</protein>
<proteinExistence type="inferred from homology"/>
<feature type="domain" description="Beta-lactamase class A catalytic" evidence="7">
    <location>
        <begin position="74"/>
        <end position="151"/>
    </location>
</feature>
<keyword evidence="6" id="KW-0732">Signal</keyword>
<dbReference type="PROSITE" id="PS51257">
    <property type="entry name" value="PROKAR_LIPOPROTEIN"/>
    <property type="match status" value="1"/>
</dbReference>
<dbReference type="GO" id="GO:0008800">
    <property type="term" value="F:beta-lactamase activity"/>
    <property type="evidence" value="ECO:0007669"/>
    <property type="project" value="UniProtKB-UniRule"/>
</dbReference>
<dbReference type="InterPro" id="IPR012338">
    <property type="entry name" value="Beta-lactam/transpept-like"/>
</dbReference>
<dbReference type="PROSITE" id="PS00146">
    <property type="entry name" value="BETA_LACTAMASE_A"/>
    <property type="match status" value="1"/>
</dbReference>
<organism evidence="8 9">
    <name type="scientific">Pelatocladus maniniholoensis HA4357-MV3</name>
    <dbReference type="NCBI Taxonomy" id="1117104"/>
    <lineage>
        <taxon>Bacteria</taxon>
        <taxon>Bacillati</taxon>
        <taxon>Cyanobacteriota</taxon>
        <taxon>Cyanophyceae</taxon>
        <taxon>Nostocales</taxon>
        <taxon>Nostocaceae</taxon>
        <taxon>Pelatocladus</taxon>
    </lineage>
</organism>
<dbReference type="Proteomes" id="UP000813215">
    <property type="component" value="Unassembled WGS sequence"/>
</dbReference>
<keyword evidence="3 5" id="KW-0378">Hydrolase</keyword>
<dbReference type="SUPFAM" id="SSF56601">
    <property type="entry name" value="beta-lactamase/transpeptidase-like"/>
    <property type="match status" value="1"/>
</dbReference>
<feature type="chain" id="PRO_5038964610" description="Beta-lactamase" evidence="6">
    <location>
        <begin position="34"/>
        <end position="191"/>
    </location>
</feature>
<evidence type="ECO:0000256" key="5">
    <source>
        <dbReference type="RuleBase" id="RU361140"/>
    </source>
</evidence>
<evidence type="ECO:0000256" key="2">
    <source>
        <dbReference type="ARBA" id="ARBA00012865"/>
    </source>
</evidence>
<dbReference type="Gene3D" id="3.40.710.10">
    <property type="entry name" value="DD-peptidase/beta-lactamase superfamily"/>
    <property type="match status" value="1"/>
</dbReference>
<dbReference type="InterPro" id="IPR000871">
    <property type="entry name" value="Beta-lactam_class-A"/>
</dbReference>
<evidence type="ECO:0000313" key="9">
    <source>
        <dbReference type="Proteomes" id="UP000813215"/>
    </source>
</evidence>
<keyword evidence="4 5" id="KW-0046">Antibiotic resistance</keyword>
<reference evidence="8" key="1">
    <citation type="submission" date="2021-05" db="EMBL/GenBank/DDBJ databases">
        <authorList>
            <person name="Pietrasiak N."/>
            <person name="Ward R."/>
            <person name="Stajich J.E."/>
            <person name="Kurbessoian T."/>
        </authorList>
    </citation>
    <scope>NUCLEOTIDE SEQUENCE</scope>
    <source>
        <strain evidence="8">HA4357-MV3</strain>
    </source>
</reference>
<evidence type="ECO:0000256" key="6">
    <source>
        <dbReference type="SAM" id="SignalP"/>
    </source>
</evidence>
<reference evidence="8" key="2">
    <citation type="journal article" date="2022" name="Microbiol. Resour. Announc.">
        <title>Metagenome Sequencing to Explore Phylogenomics of Terrestrial Cyanobacteria.</title>
        <authorList>
            <person name="Ward R.D."/>
            <person name="Stajich J.E."/>
            <person name="Johansen J.R."/>
            <person name="Huntemann M."/>
            <person name="Clum A."/>
            <person name="Foster B."/>
            <person name="Foster B."/>
            <person name="Roux S."/>
            <person name="Palaniappan K."/>
            <person name="Varghese N."/>
            <person name="Mukherjee S."/>
            <person name="Reddy T.B.K."/>
            <person name="Daum C."/>
            <person name="Copeland A."/>
            <person name="Chen I.A."/>
            <person name="Ivanova N.N."/>
            <person name="Kyrpides N.C."/>
            <person name="Shapiro N."/>
            <person name="Eloe-Fadrosh E.A."/>
            <person name="Pietrasiak N."/>
        </authorList>
    </citation>
    <scope>NUCLEOTIDE SEQUENCE</scope>
    <source>
        <strain evidence="8">HA4357-MV3</strain>
    </source>
</reference>
<dbReference type="InterPro" id="IPR023650">
    <property type="entry name" value="Beta-lactam_class-A_AS"/>
</dbReference>
<gene>
    <name evidence="8" type="ORF">KME28_25195</name>
</gene>
<comment type="similarity">
    <text evidence="1 5">Belongs to the class-A beta-lactamase family.</text>
</comment>
<dbReference type="EC" id="3.5.2.6" evidence="2 5"/>
<dbReference type="Pfam" id="PF13354">
    <property type="entry name" value="Beta-lactamase2"/>
    <property type="match status" value="1"/>
</dbReference>
<dbReference type="GO" id="GO:0030655">
    <property type="term" value="P:beta-lactam antibiotic catabolic process"/>
    <property type="evidence" value="ECO:0007669"/>
    <property type="project" value="InterPro"/>
</dbReference>
<dbReference type="EMBL" id="JAHHHW010000146">
    <property type="protein sequence ID" value="MBW4434917.1"/>
    <property type="molecule type" value="Genomic_DNA"/>
</dbReference>
<evidence type="ECO:0000256" key="1">
    <source>
        <dbReference type="ARBA" id="ARBA00009009"/>
    </source>
</evidence>